<feature type="compositionally biased region" description="Basic and acidic residues" evidence="1">
    <location>
        <begin position="203"/>
        <end position="218"/>
    </location>
</feature>
<feature type="compositionally biased region" description="Polar residues" evidence="1">
    <location>
        <begin position="219"/>
        <end position="229"/>
    </location>
</feature>
<feature type="compositionally biased region" description="Polar residues" evidence="1">
    <location>
        <begin position="182"/>
        <end position="191"/>
    </location>
</feature>
<keyword evidence="3" id="KW-1185">Reference proteome</keyword>
<sequence>MDEWYESFEAILALHEDEFVAASSQMRGSILKTIHNEIVTRHKSLEDPVVLPKALRKAIRRYYLQFLTNEDDIRAEEQILGDEQDRETCGVSPEEREVAARPKDAGFYKKELSDWDVAQKLFKAEMDDYDKEEQSKLGVKHSIKFRTGHARDWFNNMSPAQRKEVEDAKDKWNNEGAPAESQAMQAWQYEQSKAGECGSLSGEQKKKEYKEINNKDQDPTSTKLSTARTDQPAESKAAPKASASARPTPHTTRPAESDSSDDELAAAAFAGRTTGPAARPSSAQEGAPAAIPMKDCVRFLKSLSNHDGYLLLVEGIRDLKKEPNSDEHKGWPTCQNQSYPPARPTLHMGSDKSGRYPDVFHTRPELVLQAGQTHCYMLVQEFEQYGIPLIVINHDTPSDKNLWNVCVVIVLDDFNVVETRAYTGTSSQYLPIPCYIPALVLRTSLAHSRAIAFGQASRAQRAHLKTFARPSIHPFHVLAGPLIPLLQRDLLLQRIYTGAFRNLIVAVTDGYGVHQEKAEIVRVIEAAI</sequence>
<accession>A0A9P6ZGH8</accession>
<feature type="compositionally biased region" description="Low complexity" evidence="1">
    <location>
        <begin position="232"/>
        <end position="245"/>
    </location>
</feature>
<gene>
    <name evidence="2" type="ORF">EV702DRAFT_1216922</name>
</gene>
<evidence type="ECO:0000313" key="3">
    <source>
        <dbReference type="Proteomes" id="UP000714275"/>
    </source>
</evidence>
<feature type="region of interest" description="Disordered" evidence="1">
    <location>
        <begin position="155"/>
        <end position="263"/>
    </location>
</feature>
<dbReference type="AlphaFoldDB" id="A0A9P6ZGH8"/>
<organism evidence="2 3">
    <name type="scientific">Suillus placidus</name>
    <dbReference type="NCBI Taxonomy" id="48579"/>
    <lineage>
        <taxon>Eukaryota</taxon>
        <taxon>Fungi</taxon>
        <taxon>Dikarya</taxon>
        <taxon>Basidiomycota</taxon>
        <taxon>Agaricomycotina</taxon>
        <taxon>Agaricomycetes</taxon>
        <taxon>Agaricomycetidae</taxon>
        <taxon>Boletales</taxon>
        <taxon>Suillineae</taxon>
        <taxon>Suillaceae</taxon>
        <taxon>Suillus</taxon>
    </lineage>
</organism>
<evidence type="ECO:0000313" key="2">
    <source>
        <dbReference type="EMBL" id="KAG1764088.1"/>
    </source>
</evidence>
<feature type="region of interest" description="Disordered" evidence="1">
    <location>
        <begin position="323"/>
        <end position="342"/>
    </location>
</feature>
<comment type="caution">
    <text evidence="2">The sequence shown here is derived from an EMBL/GenBank/DDBJ whole genome shotgun (WGS) entry which is preliminary data.</text>
</comment>
<dbReference type="EMBL" id="JABBWD010000133">
    <property type="protein sequence ID" value="KAG1764088.1"/>
    <property type="molecule type" value="Genomic_DNA"/>
</dbReference>
<name>A0A9P6ZGH8_9AGAM</name>
<proteinExistence type="predicted"/>
<protein>
    <submittedName>
        <fullName evidence="2">Uncharacterized protein</fullName>
    </submittedName>
</protein>
<dbReference type="OrthoDB" id="3235041at2759"/>
<feature type="compositionally biased region" description="Basic and acidic residues" evidence="1">
    <location>
        <begin position="161"/>
        <end position="173"/>
    </location>
</feature>
<dbReference type="Proteomes" id="UP000714275">
    <property type="component" value="Unassembled WGS sequence"/>
</dbReference>
<evidence type="ECO:0000256" key="1">
    <source>
        <dbReference type="SAM" id="MobiDB-lite"/>
    </source>
</evidence>
<reference evidence="2" key="1">
    <citation type="journal article" date="2020" name="New Phytol.">
        <title>Comparative genomics reveals dynamic genome evolution in host specialist ectomycorrhizal fungi.</title>
        <authorList>
            <person name="Lofgren L.A."/>
            <person name="Nguyen N.H."/>
            <person name="Vilgalys R."/>
            <person name="Ruytinx J."/>
            <person name="Liao H.L."/>
            <person name="Branco S."/>
            <person name="Kuo A."/>
            <person name="LaButti K."/>
            <person name="Lipzen A."/>
            <person name="Andreopoulos W."/>
            <person name="Pangilinan J."/>
            <person name="Riley R."/>
            <person name="Hundley H."/>
            <person name="Na H."/>
            <person name="Barry K."/>
            <person name="Grigoriev I.V."/>
            <person name="Stajich J.E."/>
            <person name="Kennedy P.G."/>
        </authorList>
    </citation>
    <scope>NUCLEOTIDE SEQUENCE</scope>
    <source>
        <strain evidence="2">DOB743</strain>
    </source>
</reference>